<dbReference type="RefSeq" id="XP_003147766.2">
    <property type="nucleotide sequence ID" value="XM_003147718.2"/>
</dbReference>
<dbReference type="InParanoid" id="A0A1S0TMT5"/>
<organism evidence="1">
    <name type="scientific">Loa loa</name>
    <name type="common">Eye worm</name>
    <name type="synonym">Filaria loa</name>
    <dbReference type="NCBI Taxonomy" id="7209"/>
    <lineage>
        <taxon>Eukaryota</taxon>
        <taxon>Metazoa</taxon>
        <taxon>Ecdysozoa</taxon>
        <taxon>Nematoda</taxon>
        <taxon>Chromadorea</taxon>
        <taxon>Rhabditida</taxon>
        <taxon>Spirurina</taxon>
        <taxon>Spiruromorpha</taxon>
        <taxon>Filarioidea</taxon>
        <taxon>Onchocercidae</taxon>
        <taxon>Loa</taxon>
    </lineage>
</organism>
<evidence type="ECO:0000313" key="1">
    <source>
        <dbReference type="EMBL" id="EFO16303.2"/>
    </source>
</evidence>
<protein>
    <submittedName>
        <fullName evidence="1">Uncharacterized protein</fullName>
    </submittedName>
</protein>
<sequence>PISKRRLFCFFVFLSLNDSKQNLNSYSSIIELVENFDDKNKTSHLTLKTTKYRRSLQPTVVAKLETETQPAWVVPHRCFHNSSTGTLLLNSSSLLIYFLRERSSTMYPSMVSLL</sequence>
<proteinExistence type="predicted"/>
<gene>
    <name evidence="1" type="ORF">LOAG_12204</name>
</gene>
<dbReference type="EMBL" id="JH712519">
    <property type="protein sequence ID" value="EFO16303.2"/>
    <property type="molecule type" value="Genomic_DNA"/>
</dbReference>
<dbReference type="GeneID" id="9949665"/>
<reference evidence="1" key="1">
    <citation type="submission" date="2012-04" db="EMBL/GenBank/DDBJ databases">
        <title>The Genome Sequence of Loa loa.</title>
        <authorList>
            <consortium name="The Broad Institute Genome Sequencing Platform"/>
            <consortium name="Broad Institute Genome Sequencing Center for Infectious Disease"/>
            <person name="Nutman T.B."/>
            <person name="Fink D.L."/>
            <person name="Russ C."/>
            <person name="Young S."/>
            <person name="Zeng Q."/>
            <person name="Gargeya S."/>
            <person name="Alvarado L."/>
            <person name="Berlin A."/>
            <person name="Chapman S.B."/>
            <person name="Chen Z."/>
            <person name="Freedman E."/>
            <person name="Gellesch M."/>
            <person name="Goldberg J."/>
            <person name="Griggs A."/>
            <person name="Gujja S."/>
            <person name="Heilman E.R."/>
            <person name="Heiman D."/>
            <person name="Howarth C."/>
            <person name="Mehta T."/>
            <person name="Neiman D."/>
            <person name="Pearson M."/>
            <person name="Roberts A."/>
            <person name="Saif S."/>
            <person name="Shea T."/>
            <person name="Shenoy N."/>
            <person name="Sisk P."/>
            <person name="Stolte C."/>
            <person name="Sykes S."/>
            <person name="White J."/>
            <person name="Yandava C."/>
            <person name="Haas B."/>
            <person name="Henn M.R."/>
            <person name="Nusbaum C."/>
            <person name="Birren B."/>
        </authorList>
    </citation>
    <scope>NUCLEOTIDE SEQUENCE [LARGE SCALE GENOMIC DNA]</scope>
</reference>
<dbReference type="AlphaFoldDB" id="A0A1S0TMT5"/>
<accession>A0A1S0TMT5</accession>
<dbReference type="CTD" id="9949665"/>
<feature type="non-terminal residue" evidence="1">
    <location>
        <position position="1"/>
    </location>
</feature>
<name>A0A1S0TMT5_LOALO</name>
<dbReference type="KEGG" id="loa:LOAG_12204"/>